<evidence type="ECO:0000313" key="1">
    <source>
        <dbReference type="EMBL" id="KAI3762047.1"/>
    </source>
</evidence>
<organism evidence="1 2">
    <name type="scientific">Smallanthus sonchifolius</name>
    <dbReference type="NCBI Taxonomy" id="185202"/>
    <lineage>
        <taxon>Eukaryota</taxon>
        <taxon>Viridiplantae</taxon>
        <taxon>Streptophyta</taxon>
        <taxon>Embryophyta</taxon>
        <taxon>Tracheophyta</taxon>
        <taxon>Spermatophyta</taxon>
        <taxon>Magnoliopsida</taxon>
        <taxon>eudicotyledons</taxon>
        <taxon>Gunneridae</taxon>
        <taxon>Pentapetalae</taxon>
        <taxon>asterids</taxon>
        <taxon>campanulids</taxon>
        <taxon>Asterales</taxon>
        <taxon>Asteraceae</taxon>
        <taxon>Asteroideae</taxon>
        <taxon>Heliantheae alliance</taxon>
        <taxon>Millerieae</taxon>
        <taxon>Smallanthus</taxon>
    </lineage>
</organism>
<protein>
    <submittedName>
        <fullName evidence="1">Uncharacterized protein</fullName>
    </submittedName>
</protein>
<name>A0ACB9ET84_9ASTR</name>
<accession>A0ACB9ET84</accession>
<proteinExistence type="predicted"/>
<evidence type="ECO:0000313" key="2">
    <source>
        <dbReference type="Proteomes" id="UP001056120"/>
    </source>
</evidence>
<reference evidence="1 2" key="2">
    <citation type="journal article" date="2022" name="Mol. Ecol. Resour.">
        <title>The genomes of chicory, endive, great burdock and yacon provide insights into Asteraceae paleo-polyploidization history and plant inulin production.</title>
        <authorList>
            <person name="Fan W."/>
            <person name="Wang S."/>
            <person name="Wang H."/>
            <person name="Wang A."/>
            <person name="Jiang F."/>
            <person name="Liu H."/>
            <person name="Zhao H."/>
            <person name="Xu D."/>
            <person name="Zhang Y."/>
        </authorList>
    </citation>
    <scope>NUCLEOTIDE SEQUENCE [LARGE SCALE GENOMIC DNA]</scope>
    <source>
        <strain evidence="2">cv. Yunnan</strain>
        <tissue evidence="1">Leaves</tissue>
    </source>
</reference>
<keyword evidence="2" id="KW-1185">Reference proteome</keyword>
<reference evidence="2" key="1">
    <citation type="journal article" date="2022" name="Mol. Ecol. Resour.">
        <title>The genomes of chicory, endive, great burdock and yacon provide insights into Asteraceae palaeo-polyploidization history and plant inulin production.</title>
        <authorList>
            <person name="Fan W."/>
            <person name="Wang S."/>
            <person name="Wang H."/>
            <person name="Wang A."/>
            <person name="Jiang F."/>
            <person name="Liu H."/>
            <person name="Zhao H."/>
            <person name="Xu D."/>
            <person name="Zhang Y."/>
        </authorList>
    </citation>
    <scope>NUCLEOTIDE SEQUENCE [LARGE SCALE GENOMIC DNA]</scope>
    <source>
        <strain evidence="2">cv. Yunnan</strain>
    </source>
</reference>
<sequence length="89" mass="9624">MFVKVDWDKWVDEDEKDEKGGADMDFGDVDFSVNTASTRLARGGGDFDTDDLDDGNDEDSDTEEEAKEGESIGKNEVVALTGNQVEAGA</sequence>
<dbReference type="EMBL" id="CM042034">
    <property type="protein sequence ID" value="KAI3762047.1"/>
    <property type="molecule type" value="Genomic_DNA"/>
</dbReference>
<gene>
    <name evidence="1" type="ORF">L1987_52470</name>
</gene>
<comment type="caution">
    <text evidence="1">The sequence shown here is derived from an EMBL/GenBank/DDBJ whole genome shotgun (WGS) entry which is preliminary data.</text>
</comment>
<dbReference type="Proteomes" id="UP001056120">
    <property type="component" value="Linkage Group LG17"/>
</dbReference>